<evidence type="ECO:0000313" key="3">
    <source>
        <dbReference type="Proteomes" id="UP001341840"/>
    </source>
</evidence>
<sequence>MVTQSRAPFLIADLNNLLPSLPCFSSSVPLETLAAAPLHHLVQATLRLLVRHVSYIARPQHRRARRLRPHRHLSNRGPIQNRPHGRLAQVPPPRRQQPRASKNWIHDPPARFVEQRPKRRWSQMRSRRMDEVDEAGAAVEFGQEDGGVGLRLRRPYPLKAWPDRAFPAASLSQHSATVAA</sequence>
<protein>
    <submittedName>
        <fullName evidence="2">Uncharacterized protein</fullName>
    </submittedName>
</protein>
<evidence type="ECO:0000256" key="1">
    <source>
        <dbReference type="SAM" id="MobiDB-lite"/>
    </source>
</evidence>
<feature type="region of interest" description="Disordered" evidence="1">
    <location>
        <begin position="61"/>
        <end position="108"/>
    </location>
</feature>
<gene>
    <name evidence="2" type="ORF">PIB30_084592</name>
</gene>
<organism evidence="2 3">
    <name type="scientific">Stylosanthes scabra</name>
    <dbReference type="NCBI Taxonomy" id="79078"/>
    <lineage>
        <taxon>Eukaryota</taxon>
        <taxon>Viridiplantae</taxon>
        <taxon>Streptophyta</taxon>
        <taxon>Embryophyta</taxon>
        <taxon>Tracheophyta</taxon>
        <taxon>Spermatophyta</taxon>
        <taxon>Magnoliopsida</taxon>
        <taxon>eudicotyledons</taxon>
        <taxon>Gunneridae</taxon>
        <taxon>Pentapetalae</taxon>
        <taxon>rosids</taxon>
        <taxon>fabids</taxon>
        <taxon>Fabales</taxon>
        <taxon>Fabaceae</taxon>
        <taxon>Papilionoideae</taxon>
        <taxon>50 kb inversion clade</taxon>
        <taxon>dalbergioids sensu lato</taxon>
        <taxon>Dalbergieae</taxon>
        <taxon>Pterocarpus clade</taxon>
        <taxon>Stylosanthes</taxon>
    </lineage>
</organism>
<feature type="compositionally biased region" description="Basic residues" evidence="1">
    <location>
        <begin position="61"/>
        <end position="74"/>
    </location>
</feature>
<proteinExistence type="predicted"/>
<dbReference type="Proteomes" id="UP001341840">
    <property type="component" value="Unassembled WGS sequence"/>
</dbReference>
<keyword evidence="3" id="KW-1185">Reference proteome</keyword>
<name>A0ABU6YQ68_9FABA</name>
<dbReference type="EMBL" id="JASCZI010243032">
    <property type="protein sequence ID" value="MED6212560.1"/>
    <property type="molecule type" value="Genomic_DNA"/>
</dbReference>
<accession>A0ABU6YQ68</accession>
<comment type="caution">
    <text evidence="2">The sequence shown here is derived from an EMBL/GenBank/DDBJ whole genome shotgun (WGS) entry which is preliminary data.</text>
</comment>
<reference evidence="2 3" key="1">
    <citation type="journal article" date="2023" name="Plants (Basel)">
        <title>Bridging the Gap: Combining Genomics and Transcriptomics Approaches to Understand Stylosanthes scabra, an Orphan Legume from the Brazilian Caatinga.</title>
        <authorList>
            <person name="Ferreira-Neto J.R.C."/>
            <person name="da Silva M.D."/>
            <person name="Binneck E."/>
            <person name="de Melo N.F."/>
            <person name="da Silva R.H."/>
            <person name="de Melo A.L.T.M."/>
            <person name="Pandolfi V."/>
            <person name="Bustamante F.O."/>
            <person name="Brasileiro-Vidal A.C."/>
            <person name="Benko-Iseppon A.M."/>
        </authorList>
    </citation>
    <scope>NUCLEOTIDE SEQUENCE [LARGE SCALE GENOMIC DNA]</scope>
    <source>
        <tissue evidence="2">Leaves</tissue>
    </source>
</reference>
<evidence type="ECO:0000313" key="2">
    <source>
        <dbReference type="EMBL" id="MED6212560.1"/>
    </source>
</evidence>